<dbReference type="SUPFAM" id="SSF54593">
    <property type="entry name" value="Glyoxalase/Bleomycin resistance protein/Dihydroxybiphenyl dioxygenase"/>
    <property type="match status" value="1"/>
</dbReference>
<gene>
    <name evidence="2" type="ORF">GCM10010989_05700</name>
</gene>
<dbReference type="InterPro" id="IPR029068">
    <property type="entry name" value="Glyas_Bleomycin-R_OHBP_Dase"/>
</dbReference>
<dbReference type="Pfam" id="PF13669">
    <property type="entry name" value="Glyoxalase_4"/>
    <property type="match status" value="1"/>
</dbReference>
<protein>
    <recommendedName>
        <fullName evidence="1">VOC domain-containing protein</fullName>
    </recommendedName>
</protein>
<keyword evidence="3" id="KW-1185">Reference proteome</keyword>
<dbReference type="AlphaFoldDB" id="A0A917DEU7"/>
<evidence type="ECO:0000313" key="3">
    <source>
        <dbReference type="Proteomes" id="UP000598997"/>
    </source>
</evidence>
<feature type="domain" description="VOC" evidence="1">
    <location>
        <begin position="6"/>
        <end position="144"/>
    </location>
</feature>
<proteinExistence type="predicted"/>
<accession>A0A917DEU7</accession>
<comment type="caution">
    <text evidence="2">The sequence shown here is derived from an EMBL/GenBank/DDBJ whole genome shotgun (WGS) entry which is preliminary data.</text>
</comment>
<dbReference type="InterPro" id="IPR037523">
    <property type="entry name" value="VOC_core"/>
</dbReference>
<evidence type="ECO:0000313" key="2">
    <source>
        <dbReference type="EMBL" id="GGD34408.1"/>
    </source>
</evidence>
<sequence>MSKTQPLFQQAYFVKSIDEAAQKWSDTLGAGPFCMVRHHHCDEFTYRGTKEEADVSYAFGYLGDQMIQFIEQHDDKNSIYRDMYPDGGEGFHHIAYLVTDFAAERQRWLDMGYELATELYADEVNAAYFDTRSLNGGFTEIHGDPPHIMGLFAHWKRLHEARKEGDPATYEMEDLSFYKRAPLL</sequence>
<dbReference type="Proteomes" id="UP000598997">
    <property type="component" value="Unassembled WGS sequence"/>
</dbReference>
<organism evidence="2 3">
    <name type="scientific">Croceicoccus pelagius</name>
    <dbReference type="NCBI Taxonomy" id="1703341"/>
    <lineage>
        <taxon>Bacteria</taxon>
        <taxon>Pseudomonadati</taxon>
        <taxon>Pseudomonadota</taxon>
        <taxon>Alphaproteobacteria</taxon>
        <taxon>Sphingomonadales</taxon>
        <taxon>Erythrobacteraceae</taxon>
        <taxon>Croceicoccus</taxon>
    </lineage>
</organism>
<dbReference type="RefSeq" id="WP_066765133.1">
    <property type="nucleotide sequence ID" value="NZ_BMIO01000001.1"/>
</dbReference>
<dbReference type="OrthoDB" id="9792173at2"/>
<dbReference type="PROSITE" id="PS51819">
    <property type="entry name" value="VOC"/>
    <property type="match status" value="1"/>
</dbReference>
<dbReference type="Gene3D" id="3.10.180.10">
    <property type="entry name" value="2,3-Dihydroxybiphenyl 1,2-Dioxygenase, domain 1"/>
    <property type="match status" value="1"/>
</dbReference>
<evidence type="ECO:0000259" key="1">
    <source>
        <dbReference type="PROSITE" id="PS51819"/>
    </source>
</evidence>
<name>A0A917DEU7_9SPHN</name>
<dbReference type="EMBL" id="BMIO01000001">
    <property type="protein sequence ID" value="GGD34408.1"/>
    <property type="molecule type" value="Genomic_DNA"/>
</dbReference>
<reference evidence="2 3" key="1">
    <citation type="journal article" date="2014" name="Int. J. Syst. Evol. Microbiol.">
        <title>Complete genome sequence of Corynebacterium casei LMG S-19264T (=DSM 44701T), isolated from a smear-ripened cheese.</title>
        <authorList>
            <consortium name="US DOE Joint Genome Institute (JGI-PGF)"/>
            <person name="Walter F."/>
            <person name="Albersmeier A."/>
            <person name="Kalinowski J."/>
            <person name="Ruckert C."/>
        </authorList>
    </citation>
    <scope>NUCLEOTIDE SEQUENCE [LARGE SCALE GENOMIC DNA]</scope>
    <source>
        <strain evidence="2 3">CGMCC 1.15358</strain>
    </source>
</reference>